<gene>
    <name evidence="4" type="ORF">ACFPYJ_08615</name>
</gene>
<dbReference type="InterPro" id="IPR001647">
    <property type="entry name" value="HTH_TetR"/>
</dbReference>
<organism evidence="4 5">
    <name type="scientific">Paenibacillus solisilvae</name>
    <dbReference type="NCBI Taxonomy" id="2486751"/>
    <lineage>
        <taxon>Bacteria</taxon>
        <taxon>Bacillati</taxon>
        <taxon>Bacillota</taxon>
        <taxon>Bacilli</taxon>
        <taxon>Bacillales</taxon>
        <taxon>Paenibacillaceae</taxon>
        <taxon>Paenibacillus</taxon>
    </lineage>
</organism>
<dbReference type="Pfam" id="PF00440">
    <property type="entry name" value="TetR_N"/>
    <property type="match status" value="1"/>
</dbReference>
<evidence type="ECO:0000313" key="5">
    <source>
        <dbReference type="Proteomes" id="UP001596047"/>
    </source>
</evidence>
<comment type="caution">
    <text evidence="4">The sequence shown here is derived from an EMBL/GenBank/DDBJ whole genome shotgun (WGS) entry which is preliminary data.</text>
</comment>
<dbReference type="EMBL" id="JBHSOW010000030">
    <property type="protein sequence ID" value="MFC5649190.1"/>
    <property type="molecule type" value="Genomic_DNA"/>
</dbReference>
<protein>
    <submittedName>
        <fullName evidence="4">TetR/AcrR family transcriptional regulator</fullName>
    </submittedName>
</protein>
<keyword evidence="5" id="KW-1185">Reference proteome</keyword>
<evidence type="ECO:0000256" key="1">
    <source>
        <dbReference type="ARBA" id="ARBA00023125"/>
    </source>
</evidence>
<feature type="domain" description="HTH tetR-type" evidence="3">
    <location>
        <begin position="14"/>
        <end position="74"/>
    </location>
</feature>
<proteinExistence type="predicted"/>
<keyword evidence="1 2" id="KW-0238">DNA-binding</keyword>
<evidence type="ECO:0000313" key="4">
    <source>
        <dbReference type="EMBL" id="MFC5649190.1"/>
    </source>
</evidence>
<dbReference type="InterPro" id="IPR009057">
    <property type="entry name" value="Homeodomain-like_sf"/>
</dbReference>
<accession>A0ABW0VUA4</accession>
<name>A0ABW0VUA4_9BACL</name>
<feature type="DNA-binding region" description="H-T-H motif" evidence="2">
    <location>
        <begin position="37"/>
        <end position="56"/>
    </location>
</feature>
<dbReference type="SUPFAM" id="SSF46689">
    <property type="entry name" value="Homeodomain-like"/>
    <property type="match status" value="1"/>
</dbReference>
<dbReference type="Gene3D" id="1.10.357.10">
    <property type="entry name" value="Tetracycline Repressor, domain 2"/>
    <property type="match status" value="1"/>
</dbReference>
<evidence type="ECO:0000256" key="2">
    <source>
        <dbReference type="PROSITE-ProRule" id="PRU00335"/>
    </source>
</evidence>
<dbReference type="PROSITE" id="PS50977">
    <property type="entry name" value="HTH_TETR_2"/>
    <property type="match status" value="1"/>
</dbReference>
<dbReference type="Proteomes" id="UP001596047">
    <property type="component" value="Unassembled WGS sequence"/>
</dbReference>
<sequence length="225" mass="26322">MDTNEAQGCRYTDESTKTKYVAKLLHPFKTNGFQHIRMDDIAKYMDLSKATLYKYFPSRDEIFERLAELFITYIVGGEEQASEGDQALIKGFQTSFAQSLVIANYGTEVFYQDMREIYPILMGKIDVAVSMRNERLRKFYENGMKEGLFNPLNAVILILQDDLMFRHLLDPVYLMKNNLTLRNAIHDYYQIKKLQMFTPELYATTDDAEMLTRIEYLVRKVSYGV</sequence>
<reference evidence="5" key="1">
    <citation type="journal article" date="2019" name="Int. J. Syst. Evol. Microbiol.">
        <title>The Global Catalogue of Microorganisms (GCM) 10K type strain sequencing project: providing services to taxonomists for standard genome sequencing and annotation.</title>
        <authorList>
            <consortium name="The Broad Institute Genomics Platform"/>
            <consortium name="The Broad Institute Genome Sequencing Center for Infectious Disease"/>
            <person name="Wu L."/>
            <person name="Ma J."/>
        </authorList>
    </citation>
    <scope>NUCLEOTIDE SEQUENCE [LARGE SCALE GENOMIC DNA]</scope>
    <source>
        <strain evidence="5">CGMCC 1.3240</strain>
    </source>
</reference>
<dbReference type="RefSeq" id="WP_379187688.1">
    <property type="nucleotide sequence ID" value="NZ_JBHSOW010000030.1"/>
</dbReference>
<evidence type="ECO:0000259" key="3">
    <source>
        <dbReference type="PROSITE" id="PS50977"/>
    </source>
</evidence>